<dbReference type="AlphaFoldDB" id="A0A9P6TDX4"/>
<accession>A0A9P6TDX4</accession>
<reference evidence="1" key="1">
    <citation type="submission" date="2013-11" db="EMBL/GenBank/DDBJ databases">
        <title>Genome sequence of the fusiform rust pathogen reveals effectors for host alternation and coevolution with pine.</title>
        <authorList>
            <consortium name="DOE Joint Genome Institute"/>
            <person name="Smith K."/>
            <person name="Pendleton A."/>
            <person name="Kubisiak T."/>
            <person name="Anderson C."/>
            <person name="Salamov A."/>
            <person name="Aerts A."/>
            <person name="Riley R."/>
            <person name="Clum A."/>
            <person name="Lindquist E."/>
            <person name="Ence D."/>
            <person name="Campbell M."/>
            <person name="Kronenberg Z."/>
            <person name="Feau N."/>
            <person name="Dhillon B."/>
            <person name="Hamelin R."/>
            <person name="Burleigh J."/>
            <person name="Smith J."/>
            <person name="Yandell M."/>
            <person name="Nelson C."/>
            <person name="Grigoriev I."/>
            <person name="Davis J."/>
        </authorList>
    </citation>
    <scope>NUCLEOTIDE SEQUENCE</scope>
    <source>
        <strain evidence="1">G11</strain>
    </source>
</reference>
<comment type="caution">
    <text evidence="1">The sequence shown here is derived from an EMBL/GenBank/DDBJ whole genome shotgun (WGS) entry which is preliminary data.</text>
</comment>
<keyword evidence="2" id="KW-1185">Reference proteome</keyword>
<dbReference type="Proteomes" id="UP000886653">
    <property type="component" value="Unassembled WGS sequence"/>
</dbReference>
<evidence type="ECO:0000313" key="2">
    <source>
        <dbReference type="Proteomes" id="UP000886653"/>
    </source>
</evidence>
<protein>
    <submittedName>
        <fullName evidence="1">Uncharacterized protein</fullName>
    </submittedName>
</protein>
<name>A0A9P6TDX4_9BASI</name>
<evidence type="ECO:0000313" key="1">
    <source>
        <dbReference type="EMBL" id="KAG0147188.1"/>
    </source>
</evidence>
<proteinExistence type="predicted"/>
<gene>
    <name evidence="1" type="ORF">CROQUDRAFT_485967</name>
</gene>
<sequence length="53" mass="6137">MPSCPHLLSFHLSSYLTIFYISHINSSTQHPQALLQNIHTVSSFIINRCFFPF</sequence>
<organism evidence="1 2">
    <name type="scientific">Cronartium quercuum f. sp. fusiforme G11</name>
    <dbReference type="NCBI Taxonomy" id="708437"/>
    <lineage>
        <taxon>Eukaryota</taxon>
        <taxon>Fungi</taxon>
        <taxon>Dikarya</taxon>
        <taxon>Basidiomycota</taxon>
        <taxon>Pucciniomycotina</taxon>
        <taxon>Pucciniomycetes</taxon>
        <taxon>Pucciniales</taxon>
        <taxon>Coleosporiaceae</taxon>
        <taxon>Cronartium</taxon>
    </lineage>
</organism>
<dbReference type="EMBL" id="MU167251">
    <property type="protein sequence ID" value="KAG0147188.1"/>
    <property type="molecule type" value="Genomic_DNA"/>
</dbReference>